<feature type="repeat" description="WD" evidence="3">
    <location>
        <begin position="325"/>
        <end position="366"/>
    </location>
</feature>
<dbReference type="PROSITE" id="PS50294">
    <property type="entry name" value="WD_REPEATS_REGION"/>
    <property type="match status" value="5"/>
</dbReference>
<name>A0ABQ3VMM7_9CHLR</name>
<evidence type="ECO:0000256" key="2">
    <source>
        <dbReference type="ARBA" id="ARBA00022737"/>
    </source>
</evidence>
<dbReference type="PANTHER" id="PTHR19848:SF8">
    <property type="entry name" value="F-BOX AND WD REPEAT DOMAIN CONTAINING 7"/>
    <property type="match status" value="1"/>
</dbReference>
<dbReference type="InterPro" id="IPR001680">
    <property type="entry name" value="WD40_rpt"/>
</dbReference>
<dbReference type="SUPFAM" id="SSF50978">
    <property type="entry name" value="WD40 repeat-like"/>
    <property type="match status" value="1"/>
</dbReference>
<organism evidence="6 7">
    <name type="scientific">Dictyobacter formicarum</name>
    <dbReference type="NCBI Taxonomy" id="2778368"/>
    <lineage>
        <taxon>Bacteria</taxon>
        <taxon>Bacillati</taxon>
        <taxon>Chloroflexota</taxon>
        <taxon>Ktedonobacteria</taxon>
        <taxon>Ktedonobacterales</taxon>
        <taxon>Dictyobacteraceae</taxon>
        <taxon>Dictyobacter</taxon>
    </lineage>
</organism>
<dbReference type="PROSITE" id="PS50011">
    <property type="entry name" value="PROTEIN_KINASE_DOM"/>
    <property type="match status" value="1"/>
</dbReference>
<evidence type="ECO:0000256" key="1">
    <source>
        <dbReference type="ARBA" id="ARBA00022574"/>
    </source>
</evidence>
<dbReference type="InterPro" id="IPR011009">
    <property type="entry name" value="Kinase-like_dom_sf"/>
</dbReference>
<protein>
    <recommendedName>
        <fullName evidence="5">Protein kinase domain-containing protein</fullName>
    </recommendedName>
</protein>
<dbReference type="InterPro" id="IPR015943">
    <property type="entry name" value="WD40/YVTN_repeat-like_dom_sf"/>
</dbReference>
<evidence type="ECO:0000256" key="3">
    <source>
        <dbReference type="PROSITE-ProRule" id="PRU00221"/>
    </source>
</evidence>
<dbReference type="PROSITE" id="PS00107">
    <property type="entry name" value="PROTEIN_KINASE_ATP"/>
    <property type="match status" value="1"/>
</dbReference>
<reference evidence="6 7" key="1">
    <citation type="journal article" date="2021" name="Int. J. Syst. Evol. Microbiol.">
        <title>Reticulibacter mediterranei gen. nov., sp. nov., within the new family Reticulibacteraceae fam. nov., and Ktedonospora formicarum gen. nov., sp. nov., Ktedonobacter robiniae sp. nov., Dictyobacter formicarum sp. nov. and Dictyobacter arantiisoli sp. nov., belonging to the class Ktedonobacteria.</title>
        <authorList>
            <person name="Yabe S."/>
            <person name="Zheng Y."/>
            <person name="Wang C.M."/>
            <person name="Sakai Y."/>
            <person name="Abe K."/>
            <person name="Yokota A."/>
            <person name="Donadio S."/>
            <person name="Cavaletti L."/>
            <person name="Monciardini P."/>
        </authorList>
    </citation>
    <scope>NUCLEOTIDE SEQUENCE [LARGE SCALE GENOMIC DNA]</scope>
    <source>
        <strain evidence="6 7">SOSP1-9</strain>
    </source>
</reference>
<feature type="domain" description="Protein kinase" evidence="5">
    <location>
        <begin position="49"/>
        <end position="299"/>
    </location>
</feature>
<evidence type="ECO:0000313" key="6">
    <source>
        <dbReference type="EMBL" id="GHO86651.1"/>
    </source>
</evidence>
<evidence type="ECO:0000313" key="7">
    <source>
        <dbReference type="Proteomes" id="UP000635565"/>
    </source>
</evidence>
<feature type="binding site" evidence="4">
    <location>
        <position position="79"/>
    </location>
    <ligand>
        <name>ATP</name>
        <dbReference type="ChEBI" id="CHEBI:30616"/>
    </ligand>
</feature>
<dbReference type="InterPro" id="IPR000719">
    <property type="entry name" value="Prot_kinase_dom"/>
</dbReference>
<dbReference type="InterPro" id="IPR036322">
    <property type="entry name" value="WD40_repeat_dom_sf"/>
</dbReference>
<dbReference type="PROSITE" id="PS50082">
    <property type="entry name" value="WD_REPEATS_2"/>
    <property type="match status" value="5"/>
</dbReference>
<dbReference type="InterPro" id="IPR019775">
    <property type="entry name" value="WD40_repeat_CS"/>
</dbReference>
<evidence type="ECO:0000256" key="4">
    <source>
        <dbReference type="PROSITE-ProRule" id="PRU10141"/>
    </source>
</evidence>
<dbReference type="Gene3D" id="3.30.200.20">
    <property type="entry name" value="Phosphorylase Kinase, domain 1"/>
    <property type="match status" value="1"/>
</dbReference>
<keyword evidence="7" id="KW-1185">Reference proteome</keyword>
<evidence type="ECO:0000259" key="5">
    <source>
        <dbReference type="PROSITE" id="PS50011"/>
    </source>
</evidence>
<dbReference type="RefSeq" id="WP_201364272.1">
    <property type="nucleotide sequence ID" value="NZ_BNJJ01000013.1"/>
</dbReference>
<proteinExistence type="predicted"/>
<comment type="caution">
    <text evidence="6">The sequence shown here is derived from an EMBL/GenBank/DDBJ whole genome shotgun (WGS) entry which is preliminary data.</text>
</comment>
<dbReference type="PROSITE" id="PS00678">
    <property type="entry name" value="WD_REPEATS_1"/>
    <property type="match status" value="2"/>
</dbReference>
<feature type="repeat" description="WD" evidence="3">
    <location>
        <begin position="584"/>
        <end position="619"/>
    </location>
</feature>
<dbReference type="SMART" id="SM00320">
    <property type="entry name" value="WD40"/>
    <property type="match status" value="7"/>
</dbReference>
<dbReference type="PRINTS" id="PR00320">
    <property type="entry name" value="GPROTEINBRPT"/>
</dbReference>
<dbReference type="Proteomes" id="UP000635565">
    <property type="component" value="Unassembled WGS sequence"/>
</dbReference>
<dbReference type="EMBL" id="BNJJ01000013">
    <property type="protein sequence ID" value="GHO86651.1"/>
    <property type="molecule type" value="Genomic_DNA"/>
</dbReference>
<dbReference type="InterPro" id="IPR017441">
    <property type="entry name" value="Protein_kinase_ATP_BS"/>
</dbReference>
<feature type="repeat" description="WD" evidence="3">
    <location>
        <begin position="372"/>
        <end position="413"/>
    </location>
</feature>
<dbReference type="Pfam" id="PF00069">
    <property type="entry name" value="Pkinase"/>
    <property type="match status" value="1"/>
</dbReference>
<dbReference type="Pfam" id="PF12894">
    <property type="entry name" value="ANAPC4_WD40"/>
    <property type="match status" value="1"/>
</dbReference>
<feature type="repeat" description="WD" evidence="3">
    <location>
        <begin position="500"/>
        <end position="541"/>
    </location>
</feature>
<dbReference type="InterPro" id="IPR024977">
    <property type="entry name" value="Apc4-like_WD40_dom"/>
</dbReference>
<gene>
    <name evidence="6" type="ORF">KSZ_46570</name>
</gene>
<dbReference type="Pfam" id="PF00400">
    <property type="entry name" value="WD40"/>
    <property type="match status" value="5"/>
</dbReference>
<keyword evidence="1 3" id="KW-0853">WD repeat</keyword>
<feature type="repeat" description="WD" evidence="3">
    <location>
        <begin position="542"/>
        <end position="583"/>
    </location>
</feature>
<dbReference type="SUPFAM" id="SSF56112">
    <property type="entry name" value="Protein kinase-like (PK-like)"/>
    <property type="match status" value="1"/>
</dbReference>
<dbReference type="PANTHER" id="PTHR19848">
    <property type="entry name" value="WD40 REPEAT PROTEIN"/>
    <property type="match status" value="1"/>
</dbReference>
<dbReference type="Gene3D" id="1.10.510.10">
    <property type="entry name" value="Transferase(Phosphotransferase) domain 1"/>
    <property type="match status" value="1"/>
</dbReference>
<dbReference type="CDD" id="cd14014">
    <property type="entry name" value="STKc_PknB_like"/>
    <property type="match status" value="1"/>
</dbReference>
<dbReference type="CDD" id="cd00200">
    <property type="entry name" value="WD40"/>
    <property type="match status" value="1"/>
</dbReference>
<keyword evidence="4" id="KW-0067">ATP-binding</keyword>
<dbReference type="InterPro" id="IPR020472">
    <property type="entry name" value="WD40_PAC1"/>
</dbReference>
<keyword evidence="4" id="KW-0547">Nucleotide-binding</keyword>
<dbReference type="SMART" id="SM00220">
    <property type="entry name" value="S_TKc"/>
    <property type="match status" value="1"/>
</dbReference>
<keyword evidence="2" id="KW-0677">Repeat</keyword>
<sequence length="619" mass="68222">MLSAEIFCANCGAANNSQDSYCFACHEPLQHTSAPTKTTSTIHLLRQRYRVLERLGQGGMGSVYKAEDTELGNRPVAIKELSQKGLNQQESQEAEESFKHEALLLAGLMHPNLPRIYENFSESGRWYLVMDFIEGETLEDYLLKKGGKLPWSEIYEISMQLCSVLQYLHTRPTPIIFRDLKPLNVMLTPNHQVYLIDFGIARLFKPGQAHDTIAFGSPGYAAPEQYGKSQTQPSADIYSLGAMLHQMLTGIDPASTPFAFSKVPNIPISLQTLLNQMLDLNPNQRIEYVEKVKESLQSISTKNSSLLASANRRATPTIGKSICSYPGHMGIVTSLSWSPSSNLIASASQDKTVQIWDIKSGQMQALYSGNLENSRSRSIEAVAWSPGGKFLASASDDGIVQVWTSDSLQTTFTYKTLKQRIRALAWSPDGTLLASVSTNLLHIWKASNGETVASLETGHSIINSIAWSSANDNLVLGYDEPCVEVIHLTQQHSWKREAIYRGHQAAIKKVAWSPDGTQIASASADKTVQIWEAATGKRNQIYHGHTETVYTLDWSPDGQSIVSASADGTIQIWDAGNGTLSFTHPSHNPTVYAIAWSPNGQYIAASAHSHVYVWQATEK</sequence>
<accession>A0ABQ3VMM7</accession>
<dbReference type="Gene3D" id="2.130.10.10">
    <property type="entry name" value="YVTN repeat-like/Quinoprotein amine dehydrogenase"/>
    <property type="match status" value="3"/>
</dbReference>